<feature type="transmembrane region" description="Helical" evidence="1">
    <location>
        <begin position="68"/>
        <end position="93"/>
    </location>
</feature>
<keyword evidence="1" id="KW-1133">Transmembrane helix</keyword>
<accession>A0A4R1HJ38</accession>
<protein>
    <submittedName>
        <fullName evidence="2">Uncharacterized protein</fullName>
    </submittedName>
</protein>
<feature type="transmembrane region" description="Helical" evidence="1">
    <location>
        <begin position="40"/>
        <end position="62"/>
    </location>
</feature>
<dbReference type="OrthoDB" id="4948328at2"/>
<keyword evidence="1" id="KW-0812">Transmembrane</keyword>
<feature type="transmembrane region" description="Helical" evidence="1">
    <location>
        <begin position="100"/>
        <end position="117"/>
    </location>
</feature>
<proteinExistence type="predicted"/>
<gene>
    <name evidence="2" type="ORF">EV378_6335</name>
</gene>
<dbReference type="EMBL" id="SMFZ01000002">
    <property type="protein sequence ID" value="TCK22334.1"/>
    <property type="molecule type" value="Genomic_DNA"/>
</dbReference>
<evidence type="ECO:0000313" key="2">
    <source>
        <dbReference type="EMBL" id="TCK22334.1"/>
    </source>
</evidence>
<name>A0A4R1HJ38_PSEEN</name>
<evidence type="ECO:0000313" key="3">
    <source>
        <dbReference type="Proteomes" id="UP000295560"/>
    </source>
</evidence>
<sequence length="160" mass="17710">MTDDLLEAMSVEERRDLAVRLARFERPEQPGAAERRRRRFVTVAAAGSVVLVPWIAVLALTLPHRYVAAHWTLAWVGFDVALLAGLATTAYLAWRARPTMIVPALITATLLVCDAWFDTTTADRSDRLVSALSALLVELPMAVVLIAAAILVIRRRILLR</sequence>
<keyword evidence="3" id="KW-1185">Reference proteome</keyword>
<reference evidence="2 3" key="1">
    <citation type="submission" date="2019-03" db="EMBL/GenBank/DDBJ databases">
        <title>Sequencing the genomes of 1000 actinobacteria strains.</title>
        <authorList>
            <person name="Klenk H.-P."/>
        </authorList>
    </citation>
    <scope>NUCLEOTIDE SEQUENCE [LARGE SCALE GENOMIC DNA]</scope>
    <source>
        <strain evidence="2 3">DSM 44969</strain>
    </source>
</reference>
<feature type="transmembrane region" description="Helical" evidence="1">
    <location>
        <begin position="129"/>
        <end position="153"/>
    </location>
</feature>
<keyword evidence="1" id="KW-0472">Membrane</keyword>
<organism evidence="2 3">
    <name type="scientific">Pseudonocardia endophytica</name>
    <dbReference type="NCBI Taxonomy" id="401976"/>
    <lineage>
        <taxon>Bacteria</taxon>
        <taxon>Bacillati</taxon>
        <taxon>Actinomycetota</taxon>
        <taxon>Actinomycetes</taxon>
        <taxon>Pseudonocardiales</taxon>
        <taxon>Pseudonocardiaceae</taxon>
        <taxon>Pseudonocardia</taxon>
    </lineage>
</organism>
<dbReference type="Proteomes" id="UP000295560">
    <property type="component" value="Unassembled WGS sequence"/>
</dbReference>
<comment type="caution">
    <text evidence="2">The sequence shown here is derived from an EMBL/GenBank/DDBJ whole genome shotgun (WGS) entry which is preliminary data.</text>
</comment>
<dbReference type="RefSeq" id="WP_132431113.1">
    <property type="nucleotide sequence ID" value="NZ_SMFZ01000002.1"/>
</dbReference>
<dbReference type="AlphaFoldDB" id="A0A4R1HJ38"/>
<evidence type="ECO:0000256" key="1">
    <source>
        <dbReference type="SAM" id="Phobius"/>
    </source>
</evidence>